<evidence type="ECO:0000256" key="1">
    <source>
        <dbReference type="SAM" id="Phobius"/>
    </source>
</evidence>
<dbReference type="PANTHER" id="PTHR40763">
    <property type="entry name" value="MEMBRANE PROTEIN-RELATED"/>
    <property type="match status" value="1"/>
</dbReference>
<dbReference type="Proteomes" id="UP001595909">
    <property type="component" value="Unassembled WGS sequence"/>
</dbReference>
<proteinExistence type="predicted"/>
<evidence type="ECO:0000259" key="2">
    <source>
        <dbReference type="Pfam" id="PF08044"/>
    </source>
</evidence>
<dbReference type="RefSeq" id="WP_274190746.1">
    <property type="nucleotide sequence ID" value="NZ_BAABHN010000039.1"/>
</dbReference>
<sequence length="151" mass="15527">MVVVAGDELRVSDADRERVAARLGRAHAEGRLTLAEYDERVRAAHGAVVGSDLLPLTADLPVEAPARSGGAAGSEARPARSPMRAAVAVWAVVSVINLVIWVAVSVGTGGVVAPWWIWVAGPWGVALAIGALAARAGLPFPGPCAGMPIRR</sequence>
<comment type="caution">
    <text evidence="3">The sequence shown here is derived from an EMBL/GenBank/DDBJ whole genome shotgun (WGS) entry which is preliminary data.</text>
</comment>
<feature type="domain" description="DUF1707" evidence="2">
    <location>
        <begin position="9"/>
        <end position="61"/>
    </location>
</feature>
<organism evidence="3 4">
    <name type="scientific">Actinomycetospora chibensis</name>
    <dbReference type="NCBI Taxonomy" id="663606"/>
    <lineage>
        <taxon>Bacteria</taxon>
        <taxon>Bacillati</taxon>
        <taxon>Actinomycetota</taxon>
        <taxon>Actinomycetes</taxon>
        <taxon>Pseudonocardiales</taxon>
        <taxon>Pseudonocardiaceae</taxon>
        <taxon>Actinomycetospora</taxon>
    </lineage>
</organism>
<keyword evidence="1" id="KW-1133">Transmembrane helix</keyword>
<reference evidence="4" key="1">
    <citation type="journal article" date="2019" name="Int. J. Syst. Evol. Microbiol.">
        <title>The Global Catalogue of Microorganisms (GCM) 10K type strain sequencing project: providing services to taxonomists for standard genome sequencing and annotation.</title>
        <authorList>
            <consortium name="The Broad Institute Genomics Platform"/>
            <consortium name="The Broad Institute Genome Sequencing Center for Infectious Disease"/>
            <person name="Wu L."/>
            <person name="Ma J."/>
        </authorList>
    </citation>
    <scope>NUCLEOTIDE SEQUENCE [LARGE SCALE GENOMIC DNA]</scope>
    <source>
        <strain evidence="4">CCUG 50347</strain>
    </source>
</reference>
<dbReference type="InterPro" id="IPR012551">
    <property type="entry name" value="DUF1707_SHOCT-like"/>
</dbReference>
<evidence type="ECO:0000313" key="4">
    <source>
        <dbReference type="Proteomes" id="UP001595909"/>
    </source>
</evidence>
<protein>
    <submittedName>
        <fullName evidence="3">DUF1707 domain-containing protein</fullName>
    </submittedName>
</protein>
<feature type="transmembrane region" description="Helical" evidence="1">
    <location>
        <begin position="85"/>
        <end position="103"/>
    </location>
</feature>
<keyword evidence="1" id="KW-0812">Transmembrane</keyword>
<name>A0ABV9RJS8_9PSEU</name>
<dbReference type="PANTHER" id="PTHR40763:SF4">
    <property type="entry name" value="DUF1707 DOMAIN-CONTAINING PROTEIN"/>
    <property type="match status" value="1"/>
</dbReference>
<keyword evidence="4" id="KW-1185">Reference proteome</keyword>
<dbReference type="EMBL" id="JBHSIM010000039">
    <property type="protein sequence ID" value="MFC4834406.1"/>
    <property type="molecule type" value="Genomic_DNA"/>
</dbReference>
<accession>A0ABV9RJS8</accession>
<dbReference type="Pfam" id="PF08044">
    <property type="entry name" value="DUF1707"/>
    <property type="match status" value="1"/>
</dbReference>
<feature type="transmembrane region" description="Helical" evidence="1">
    <location>
        <begin position="115"/>
        <end position="134"/>
    </location>
</feature>
<gene>
    <name evidence="3" type="ORF">ACFPEL_18480</name>
</gene>
<evidence type="ECO:0000313" key="3">
    <source>
        <dbReference type="EMBL" id="MFC4834406.1"/>
    </source>
</evidence>
<keyword evidence="1" id="KW-0472">Membrane</keyword>